<accession>A0A0P6XXN6</accession>
<dbReference type="EMBL" id="LGKO01000002">
    <property type="protein sequence ID" value="KPL84301.1"/>
    <property type="molecule type" value="Genomic_DNA"/>
</dbReference>
<dbReference type="InterPro" id="IPR016155">
    <property type="entry name" value="Mopterin_synth/thiamin_S_b"/>
</dbReference>
<dbReference type="SUPFAM" id="SSF54285">
    <property type="entry name" value="MoaD/ThiS"/>
    <property type="match status" value="1"/>
</dbReference>
<dbReference type="AlphaFoldDB" id="A0A0P6XXN6"/>
<dbReference type="InterPro" id="IPR044398">
    <property type="entry name" value="Globin-sensor_dom"/>
</dbReference>
<dbReference type="Gene3D" id="1.10.490.10">
    <property type="entry name" value="Globins"/>
    <property type="match status" value="1"/>
</dbReference>
<evidence type="ECO:0000313" key="2">
    <source>
        <dbReference type="EMBL" id="KPL84301.1"/>
    </source>
</evidence>
<dbReference type="OrthoDB" id="30563at2"/>
<dbReference type="Proteomes" id="UP000050544">
    <property type="component" value="Unassembled WGS sequence"/>
</dbReference>
<evidence type="ECO:0000259" key="1">
    <source>
        <dbReference type="Pfam" id="PF11563"/>
    </source>
</evidence>
<dbReference type="Gene3D" id="3.10.20.30">
    <property type="match status" value="1"/>
</dbReference>
<dbReference type="GO" id="GO:0020037">
    <property type="term" value="F:heme binding"/>
    <property type="evidence" value="ECO:0007669"/>
    <property type="project" value="InterPro"/>
</dbReference>
<proteinExistence type="predicted"/>
<dbReference type="GO" id="GO:0019825">
    <property type="term" value="F:oxygen binding"/>
    <property type="evidence" value="ECO:0007669"/>
    <property type="project" value="InterPro"/>
</dbReference>
<protein>
    <recommendedName>
        <fullName evidence="1">Globin-sensor domain-containing protein</fullName>
    </recommendedName>
</protein>
<dbReference type="InterPro" id="IPR012292">
    <property type="entry name" value="Globin/Proto"/>
</dbReference>
<reference evidence="2 3" key="1">
    <citation type="submission" date="2015-07" db="EMBL/GenBank/DDBJ databases">
        <title>Whole genome sequence of Thermanaerothrix daxensis DSM 23592.</title>
        <authorList>
            <person name="Hemp J."/>
            <person name="Ward L.M."/>
            <person name="Pace L.A."/>
            <person name="Fischer W.W."/>
        </authorList>
    </citation>
    <scope>NUCLEOTIDE SEQUENCE [LARGE SCALE GENOMIC DNA]</scope>
    <source>
        <strain evidence="2 3">GNS-1</strain>
    </source>
</reference>
<organism evidence="2 3">
    <name type="scientific">Thermanaerothrix daxensis</name>
    <dbReference type="NCBI Taxonomy" id="869279"/>
    <lineage>
        <taxon>Bacteria</taxon>
        <taxon>Bacillati</taxon>
        <taxon>Chloroflexota</taxon>
        <taxon>Anaerolineae</taxon>
        <taxon>Anaerolineales</taxon>
        <taxon>Anaerolineaceae</taxon>
        <taxon>Thermanaerothrix</taxon>
    </lineage>
</organism>
<dbReference type="InterPro" id="IPR009050">
    <property type="entry name" value="Globin-like_sf"/>
</dbReference>
<name>A0A0P6XXN6_9CHLR</name>
<gene>
    <name evidence="2" type="ORF">SE15_03990</name>
</gene>
<dbReference type="Pfam" id="PF11563">
    <property type="entry name" value="Protoglobin"/>
    <property type="match status" value="1"/>
</dbReference>
<dbReference type="SUPFAM" id="SSF46458">
    <property type="entry name" value="Globin-like"/>
    <property type="match status" value="1"/>
</dbReference>
<dbReference type="RefSeq" id="WP_054520789.1">
    <property type="nucleotide sequence ID" value="NZ_LGKO01000002.1"/>
</dbReference>
<dbReference type="STRING" id="869279.SE15_03990"/>
<evidence type="ECO:0000313" key="3">
    <source>
        <dbReference type="Proteomes" id="UP000050544"/>
    </source>
</evidence>
<keyword evidence="3" id="KW-1185">Reference proteome</keyword>
<feature type="domain" description="Globin-sensor" evidence="1">
    <location>
        <begin position="34"/>
        <end position="195"/>
    </location>
</feature>
<dbReference type="InterPro" id="IPR012675">
    <property type="entry name" value="Beta-grasp_dom_sf"/>
</dbReference>
<sequence length="313" mass="35834">MVAKGLDWQVALSIFAGSPAQIWELRGLDPSPEETWDHLRAYLHLDEGDIRAMLETVEPLFRQGHDLVVENYAYLEAFPETAALLGWSGGADPQHLAERRRFFTVWLARTLGLDFSHDFARYLFRAGQIHAGHGRRHLHIPSLYVVGSIGLMTASFARVLEQAGVRTDTQLKALAGWNKVFILHLQMMLQGYRSALALEEGETKVRVTVYGRLRSLIGRDSLEIGIYPGQSVLEVLRKFFNYYPQARSEILESLWESQHHDDARGNPWMEVERVYRPRAGWRILRNGRDIAYLAEDQWRLEGADQLAIFPPGR</sequence>
<comment type="caution">
    <text evidence="2">The sequence shown here is derived from an EMBL/GenBank/DDBJ whole genome shotgun (WGS) entry which is preliminary data.</text>
</comment>